<dbReference type="InterPro" id="IPR046866">
    <property type="entry name" value="FapA_N"/>
</dbReference>
<gene>
    <name evidence="3" type="ORF">SAMN05421834_10693</name>
</gene>
<dbReference type="STRING" id="56779.SAMN05421834_10693"/>
<dbReference type="Pfam" id="PF03961">
    <property type="entry name" value="FapA"/>
    <property type="match status" value="1"/>
</dbReference>
<dbReference type="Proteomes" id="UP000185669">
    <property type="component" value="Unassembled WGS sequence"/>
</dbReference>
<accession>A0A1N6UAE4</accession>
<dbReference type="Pfam" id="PF20250">
    <property type="entry name" value="FapA_N"/>
    <property type="match status" value="1"/>
</dbReference>
<evidence type="ECO:0000259" key="2">
    <source>
        <dbReference type="Pfam" id="PF20250"/>
    </source>
</evidence>
<feature type="domain" description="Flagellar Assembly Protein A N-terminal region" evidence="2">
    <location>
        <begin position="81"/>
        <end position="248"/>
    </location>
</feature>
<organism evidence="3 4">
    <name type="scientific">Halanaerobium kushneri</name>
    <dbReference type="NCBI Taxonomy" id="56779"/>
    <lineage>
        <taxon>Bacteria</taxon>
        <taxon>Bacillati</taxon>
        <taxon>Bacillota</taxon>
        <taxon>Clostridia</taxon>
        <taxon>Halanaerobiales</taxon>
        <taxon>Halanaerobiaceae</taxon>
        <taxon>Halanaerobium</taxon>
    </lineage>
</organism>
<name>A0A1N6UAE4_9FIRM</name>
<dbReference type="InterPro" id="IPR005646">
    <property type="entry name" value="FapA"/>
</dbReference>
<dbReference type="AlphaFoldDB" id="A0A1N6UAE4"/>
<evidence type="ECO:0000313" key="3">
    <source>
        <dbReference type="EMBL" id="SIQ62537.1"/>
    </source>
</evidence>
<dbReference type="EMBL" id="FTNC01000006">
    <property type="protein sequence ID" value="SIQ62537.1"/>
    <property type="molecule type" value="Genomic_DNA"/>
</dbReference>
<dbReference type="PANTHER" id="PTHR38032">
    <property type="entry name" value="POLYMERASE-RELATED"/>
    <property type="match status" value="1"/>
</dbReference>
<protein>
    <recommendedName>
        <fullName evidence="2">Flagellar Assembly Protein A N-terminal region domain-containing protein</fullName>
    </recommendedName>
</protein>
<dbReference type="RefSeq" id="WP_076544417.1">
    <property type="nucleotide sequence ID" value="NZ_FTNC01000006.1"/>
</dbReference>
<evidence type="ECO:0000313" key="4">
    <source>
        <dbReference type="Proteomes" id="UP000185669"/>
    </source>
</evidence>
<keyword evidence="1" id="KW-0175">Coiled coil</keyword>
<proteinExistence type="predicted"/>
<sequence>MSKEQFDRKDQNCLLKFTEDEILLKLRLDNNPDLLEIEDFLVENNIMEADYEKIKKALSNEQEEWFKIAENINLPSEDDKIEIEVSNEGLKVLLDFTPGRDGKEIKFGDLKELLADKNISYGIKEEKIKQVLKIRQPVKREVIAEGKEPLPGEDGYLIYHFEEKENNIGTLREDGTMDFHSKNLINNVRRGEKIVTMVEPTAGEPGKDVFGEEIKAPVPKSVKLPRAKNTVKKNNSIYAAKDGQIVRNGTKISINPVYQVKGDVDLEEGNIDFVGSVKISGNVREGFVVKASGDIEIAGNVGAAKIESGGSVLIKKGFLGRNKGEINASGDVNARFVENAEIKANNVRVHEAIMHSHVTAKNSVIVSGGKGLIVGGRVMAQNIIEANMIGSSLATKTYIEIGLEPELRKKFKAAKDELETVENNLDKVIKSVDLLKSMKEKGIKLPANKREMFSKLKATKDELEERKSELESEIEELEEQLTASEEAVIKVNNCIFPGVQLLSSKDKMIIRNKISKCAFTEVNKELRQKTNV</sequence>
<dbReference type="InterPro" id="IPR046865">
    <property type="entry name" value="FapA_b_solenoid"/>
</dbReference>
<dbReference type="OrthoDB" id="9816426at2"/>
<feature type="coiled-coil region" evidence="1">
    <location>
        <begin position="404"/>
        <end position="494"/>
    </location>
</feature>
<dbReference type="PANTHER" id="PTHR38032:SF1">
    <property type="entry name" value="RNA-BINDING PROTEIN KHPB N-TERMINAL DOMAIN-CONTAINING PROTEIN"/>
    <property type="match status" value="1"/>
</dbReference>
<evidence type="ECO:0000256" key="1">
    <source>
        <dbReference type="SAM" id="Coils"/>
    </source>
</evidence>
<keyword evidence="4" id="KW-1185">Reference proteome</keyword>
<reference evidence="4" key="1">
    <citation type="submission" date="2017-01" db="EMBL/GenBank/DDBJ databases">
        <authorList>
            <person name="Varghese N."/>
            <person name="Submissions S."/>
        </authorList>
    </citation>
    <scope>NUCLEOTIDE SEQUENCE [LARGE SCALE GENOMIC DNA]</scope>
    <source>
        <strain evidence="4">ATCC 700103</strain>
    </source>
</reference>